<evidence type="ECO:0000256" key="7">
    <source>
        <dbReference type="ARBA" id="ARBA00023004"/>
    </source>
</evidence>
<gene>
    <name evidence="13" type="ORF">BcabD6B2_16460</name>
</gene>
<evidence type="ECO:0000256" key="12">
    <source>
        <dbReference type="SAM" id="Phobius"/>
    </source>
</evidence>
<feature type="transmembrane region" description="Helical" evidence="12">
    <location>
        <begin position="179"/>
        <end position="198"/>
    </location>
</feature>
<keyword evidence="14" id="KW-1185">Reference proteome</keyword>
<feature type="transmembrane region" description="Helical" evidence="12">
    <location>
        <begin position="95"/>
        <end position="117"/>
    </location>
</feature>
<reference evidence="13 14" key="1">
    <citation type="submission" date="2021-06" db="EMBL/GenBank/DDBJ databases">
        <title>Genome sequence of Babesia caballi.</title>
        <authorList>
            <person name="Yamagishi J."/>
            <person name="Kidaka T."/>
            <person name="Ochi A."/>
        </authorList>
    </citation>
    <scope>NUCLEOTIDE SEQUENCE [LARGE SCALE GENOMIC DNA]</scope>
    <source>
        <strain evidence="13">USDA-D6B2</strain>
    </source>
</reference>
<keyword evidence="4" id="KW-0479">Metal-binding</keyword>
<keyword evidence="5 12" id="KW-1133">Transmembrane helix</keyword>
<accession>A0AAV4LQT7</accession>
<comment type="catalytic activity">
    <reaction evidence="11">
        <text>Fe(II)-heme o + 2 A + H2O = Fe(II)-heme a + 2 AH2</text>
        <dbReference type="Rhea" id="RHEA:63388"/>
        <dbReference type="ChEBI" id="CHEBI:13193"/>
        <dbReference type="ChEBI" id="CHEBI:15377"/>
        <dbReference type="ChEBI" id="CHEBI:17499"/>
        <dbReference type="ChEBI" id="CHEBI:60530"/>
        <dbReference type="ChEBI" id="CHEBI:61715"/>
        <dbReference type="EC" id="1.17.99.9"/>
    </reaction>
    <physiologicalReaction direction="left-to-right" evidence="11">
        <dbReference type="Rhea" id="RHEA:63389"/>
    </physiologicalReaction>
</comment>
<dbReference type="GO" id="GO:0120547">
    <property type="term" value="F:heme A synthase activity"/>
    <property type="evidence" value="ECO:0007669"/>
    <property type="project" value="UniProtKB-EC"/>
</dbReference>
<comment type="caution">
    <text evidence="13">The sequence shown here is derived from an EMBL/GenBank/DDBJ whole genome shotgun (WGS) entry which is preliminary data.</text>
</comment>
<evidence type="ECO:0000256" key="10">
    <source>
        <dbReference type="ARBA" id="ARBA00044501"/>
    </source>
</evidence>
<name>A0AAV4LQT7_BABCB</name>
<dbReference type="RefSeq" id="XP_067714280.1">
    <property type="nucleotide sequence ID" value="XM_067858179.1"/>
</dbReference>
<proteinExistence type="predicted"/>
<keyword evidence="8" id="KW-0350">Heme biosynthesis</keyword>
<dbReference type="PANTHER" id="PTHR23289">
    <property type="entry name" value="CYTOCHROME C OXIDASE ASSEMBLY PROTEIN COX15"/>
    <property type="match status" value="1"/>
</dbReference>
<evidence type="ECO:0000256" key="11">
    <source>
        <dbReference type="ARBA" id="ARBA00048044"/>
    </source>
</evidence>
<keyword evidence="9 12" id="KW-0472">Membrane</keyword>
<dbReference type="InterPro" id="IPR023754">
    <property type="entry name" value="HemeA_Synthase_type2"/>
</dbReference>
<feature type="transmembrane region" description="Helical" evidence="12">
    <location>
        <begin position="137"/>
        <end position="158"/>
    </location>
</feature>
<sequence length="320" mass="35355">MALGAYVRLNESGLSMLDWRLLGKHLPQDDAEWQREFARYKTTPEYQQVHYDIDLEDYKNIYINEWAHRMLGRLSGLCFGGGALFLAARGALATGGYLLTIGVTALGISQAFIGKWMVESGFKEPETENKTPRVSPYRLTAHFIGALSIYSLCLWNGLKLLKCAANPNTAALRRVRRMGGATLACTLMTMLYGTVVAGNDAGLAYNTWPKMLDTYVPDDYKEVTCLKHLFEKTGVVQFNHRCLGYATVVMSALTYWSARAGGVPSGVRKLAMGSLHASLLQVVIGIMTVLKHVPLHGALTHHANAMALWSVLLMLLARAR</sequence>
<evidence type="ECO:0000256" key="8">
    <source>
        <dbReference type="ARBA" id="ARBA00023133"/>
    </source>
</evidence>
<dbReference type="Pfam" id="PF02628">
    <property type="entry name" value="COX15-CtaA"/>
    <property type="match status" value="1"/>
</dbReference>
<dbReference type="AlphaFoldDB" id="A0AAV4LQT7"/>
<comment type="cofactor">
    <cofactor evidence="1">
        <name>heme b</name>
        <dbReference type="ChEBI" id="CHEBI:60344"/>
    </cofactor>
</comment>
<evidence type="ECO:0000313" key="14">
    <source>
        <dbReference type="Proteomes" id="UP001497744"/>
    </source>
</evidence>
<feature type="transmembrane region" description="Helical" evidence="12">
    <location>
        <begin position="302"/>
        <end position="319"/>
    </location>
</feature>
<dbReference type="GO" id="GO:0016653">
    <property type="term" value="F:oxidoreductase activity, acting on NAD(P)H, heme protein as acceptor"/>
    <property type="evidence" value="ECO:0007669"/>
    <property type="project" value="TreeGrafter"/>
</dbReference>
<evidence type="ECO:0000256" key="9">
    <source>
        <dbReference type="ARBA" id="ARBA00023136"/>
    </source>
</evidence>
<dbReference type="GO" id="GO:0046872">
    <property type="term" value="F:metal ion binding"/>
    <property type="evidence" value="ECO:0007669"/>
    <property type="project" value="UniProtKB-KW"/>
</dbReference>
<dbReference type="PANTHER" id="PTHR23289:SF2">
    <property type="entry name" value="CYTOCHROME C OXIDASE ASSEMBLY PROTEIN COX15 HOMOLOG"/>
    <property type="match status" value="1"/>
</dbReference>
<dbReference type="GO" id="GO:0005743">
    <property type="term" value="C:mitochondrial inner membrane"/>
    <property type="evidence" value="ECO:0007669"/>
    <property type="project" value="TreeGrafter"/>
</dbReference>
<evidence type="ECO:0000256" key="1">
    <source>
        <dbReference type="ARBA" id="ARBA00001970"/>
    </source>
</evidence>
<keyword evidence="7" id="KW-0408">Iron</keyword>
<protein>
    <submittedName>
        <fullName evidence="13">Cytochrome c oxidase assembly protein, putative</fullName>
    </submittedName>
</protein>
<organism evidence="13 14">
    <name type="scientific">Babesia caballi</name>
    <dbReference type="NCBI Taxonomy" id="5871"/>
    <lineage>
        <taxon>Eukaryota</taxon>
        <taxon>Sar</taxon>
        <taxon>Alveolata</taxon>
        <taxon>Apicomplexa</taxon>
        <taxon>Aconoidasida</taxon>
        <taxon>Piroplasmida</taxon>
        <taxon>Babesiidae</taxon>
        <taxon>Babesia</taxon>
    </lineage>
</organism>
<evidence type="ECO:0000256" key="4">
    <source>
        <dbReference type="ARBA" id="ARBA00022723"/>
    </source>
</evidence>
<evidence type="ECO:0000256" key="5">
    <source>
        <dbReference type="ARBA" id="ARBA00022989"/>
    </source>
</evidence>
<dbReference type="EMBL" id="BPLF01000001">
    <property type="protein sequence ID" value="GIX62211.1"/>
    <property type="molecule type" value="Genomic_DNA"/>
</dbReference>
<evidence type="ECO:0000313" key="13">
    <source>
        <dbReference type="EMBL" id="GIX62211.1"/>
    </source>
</evidence>
<evidence type="ECO:0000256" key="2">
    <source>
        <dbReference type="ARBA" id="ARBA00004141"/>
    </source>
</evidence>
<comment type="pathway">
    <text evidence="10">Porphyrin-containing compound metabolism; heme A biosynthesis; heme A from heme O: step 1/1.</text>
</comment>
<comment type="subcellular location">
    <subcellularLocation>
        <location evidence="2">Membrane</location>
        <topology evidence="2">Multi-pass membrane protein</topology>
    </subcellularLocation>
</comment>
<dbReference type="InterPro" id="IPR003780">
    <property type="entry name" value="COX15/CtaA_fam"/>
</dbReference>
<keyword evidence="3 12" id="KW-0812">Transmembrane</keyword>
<dbReference type="GeneID" id="94193692"/>
<dbReference type="Proteomes" id="UP001497744">
    <property type="component" value="Unassembled WGS sequence"/>
</dbReference>
<evidence type="ECO:0000256" key="6">
    <source>
        <dbReference type="ARBA" id="ARBA00023002"/>
    </source>
</evidence>
<dbReference type="GO" id="GO:0006784">
    <property type="term" value="P:heme A biosynthetic process"/>
    <property type="evidence" value="ECO:0007669"/>
    <property type="project" value="InterPro"/>
</dbReference>
<evidence type="ECO:0000256" key="3">
    <source>
        <dbReference type="ARBA" id="ARBA00022692"/>
    </source>
</evidence>
<keyword evidence="6" id="KW-0560">Oxidoreductase</keyword>